<dbReference type="AlphaFoldDB" id="A0A7K3NM46"/>
<dbReference type="SUPFAM" id="SSF53756">
    <property type="entry name" value="UDP-Glycosyltransferase/glycogen phosphorylase"/>
    <property type="match status" value="1"/>
</dbReference>
<dbReference type="EMBL" id="JAAGRQ010000042">
    <property type="protein sequence ID" value="NDY57276.1"/>
    <property type="molecule type" value="Genomic_DNA"/>
</dbReference>
<evidence type="ECO:0000313" key="2">
    <source>
        <dbReference type="EMBL" id="NDY57276.1"/>
    </source>
</evidence>
<reference evidence="2 3" key="1">
    <citation type="submission" date="2020-02" db="EMBL/GenBank/DDBJ databases">
        <title>Comparative genomics of sulfur disproportionating microorganisms.</title>
        <authorList>
            <person name="Ward L.M."/>
            <person name="Bertran E."/>
            <person name="Johnston D.T."/>
        </authorList>
    </citation>
    <scope>NUCLEOTIDE SEQUENCE [LARGE SCALE GENOMIC DNA]</scope>
    <source>
        <strain evidence="2 3">DSM 3696</strain>
    </source>
</reference>
<dbReference type="PANTHER" id="PTHR45947:SF3">
    <property type="entry name" value="SULFOQUINOVOSYL TRANSFERASE SQD2"/>
    <property type="match status" value="1"/>
</dbReference>
<evidence type="ECO:0000259" key="1">
    <source>
        <dbReference type="SMART" id="SM00481"/>
    </source>
</evidence>
<dbReference type="CDD" id="cd03814">
    <property type="entry name" value="GT4-like"/>
    <property type="match status" value="1"/>
</dbReference>
<feature type="domain" description="Polymerase/histidinol phosphatase N-terminal" evidence="1">
    <location>
        <begin position="3"/>
        <end position="93"/>
    </location>
</feature>
<dbReference type="Gene3D" id="3.40.50.2000">
    <property type="entry name" value="Glycogen Phosphorylase B"/>
    <property type="match status" value="2"/>
</dbReference>
<dbReference type="RefSeq" id="WP_163302317.1">
    <property type="nucleotide sequence ID" value="NZ_JAAGRQ010000042.1"/>
</dbReference>
<proteinExistence type="predicted"/>
<dbReference type="InterPro" id="IPR050194">
    <property type="entry name" value="Glycosyltransferase_grp1"/>
</dbReference>
<gene>
    <name evidence="2" type="ORF">G3N56_11040</name>
</gene>
<accession>A0A7K3NM46</accession>
<name>A0A7K3NM46_9BACT</name>
<dbReference type="InterPro" id="IPR003141">
    <property type="entry name" value="Pol/His_phosphatase_N"/>
</dbReference>
<dbReference type="InterPro" id="IPR001296">
    <property type="entry name" value="Glyco_trans_1"/>
</dbReference>
<dbReference type="Proteomes" id="UP000469724">
    <property type="component" value="Unassembled WGS sequence"/>
</dbReference>
<keyword evidence="3" id="KW-1185">Reference proteome</keyword>
<evidence type="ECO:0000313" key="3">
    <source>
        <dbReference type="Proteomes" id="UP000469724"/>
    </source>
</evidence>
<dbReference type="Gene3D" id="3.20.20.140">
    <property type="entry name" value="Metal-dependent hydrolases"/>
    <property type="match status" value="1"/>
</dbReference>
<dbReference type="SUPFAM" id="SSF89550">
    <property type="entry name" value="PHP domain-like"/>
    <property type="match status" value="1"/>
</dbReference>
<dbReference type="InterPro" id="IPR016195">
    <property type="entry name" value="Pol/histidinol_Pase-like"/>
</dbReference>
<organism evidence="2 3">
    <name type="scientific">Desulfolutivibrio sulfodismutans</name>
    <dbReference type="NCBI Taxonomy" id="63561"/>
    <lineage>
        <taxon>Bacteria</taxon>
        <taxon>Pseudomonadati</taxon>
        <taxon>Thermodesulfobacteriota</taxon>
        <taxon>Desulfovibrionia</taxon>
        <taxon>Desulfovibrionales</taxon>
        <taxon>Desulfovibrionaceae</taxon>
        <taxon>Desulfolutivibrio</taxon>
    </lineage>
</organism>
<comment type="caution">
    <text evidence="2">The sequence shown here is derived from an EMBL/GenBank/DDBJ whole genome shotgun (WGS) entry which is preliminary data.</text>
</comment>
<dbReference type="InterPro" id="IPR028098">
    <property type="entry name" value="Glyco_trans_4-like_N"/>
</dbReference>
<dbReference type="PANTHER" id="PTHR45947">
    <property type="entry name" value="SULFOQUINOVOSYL TRANSFERASE SQD2"/>
    <property type="match status" value="1"/>
</dbReference>
<keyword evidence="2" id="KW-0808">Transferase</keyword>
<dbReference type="Pfam" id="PF13439">
    <property type="entry name" value="Glyco_transf_4"/>
    <property type="match status" value="1"/>
</dbReference>
<protein>
    <submittedName>
        <fullName evidence="2">Glycosyltransferase</fullName>
    </submittedName>
</protein>
<dbReference type="Pfam" id="PF00534">
    <property type="entry name" value="Glycos_transf_1"/>
    <property type="match status" value="1"/>
</dbReference>
<sequence>MKIDLHVHSKHSTRPSQWFLQKLGCPESFTEPRRLYDIAKARGMDMVTIADHNTINGALEIAHLPDAFISEEITSYFPEDRCKIHVLALDINEAIHADIQKVRENVFELAPYLREKGIVHVAAHPLYGVNDKLTVEHFEKMLLLFENFEINGTRDAFQNDILRAILAGLASEDIERLSVAHDLEPAFEAPWIKRLTGGSDDHSSLNIASMYTEVPGAANLPEFLSGLRGGRARPAGRPSHPKAMAINLYAIAYQFYKSKFNFAKYVDKDLFLKFVDRFLSGNPEEKTGMVFKARTFFSGMGRSGGSVKPGASLNDLFRGKAWELINEDKRFHAQARQGLSRDVCLEQEWFRFVTQVSDKVLSHFTSHLFDQVRGANFFDIFQCVGSAGALYTVLAPYFVAYTVFTKDRGFCRRVAERFGVGVPDESGAVRGKGHGGARRPGRARMAHFTDTLSEVNGVALTLRMHLDMAGKHGKHLTIVTCGQEGDLPGEGVMNFKAVGEYRLEEYPTQKFSYPPFLEMLEYVYEQGFTLLHSATPGPVGLAALVIARILKLPIHATYHTAIPQYARLLTGDDAMEELMWRYVVWYYNQMDAVFVPSASTGEELKAHGVAPEKIRTYPRGVDVERFHPAKRNGFLAKRGVAGGVTLLYVGRISREKNLHHLADAFRALSAERADVNLVVVGDGPYLEEMRQSLADTRSLFTGCLDGEDLAGAYASSDLFVFPSSTDTFGNVVLEAQASGLPVVVSDQGGPCENVIPGITGVIVPDMDARGLETVLRDMVSDPDRLRRMGEAARASMEGRSFDAAFLGAWDLYKAAS</sequence>
<dbReference type="GO" id="GO:0016758">
    <property type="term" value="F:hexosyltransferase activity"/>
    <property type="evidence" value="ECO:0007669"/>
    <property type="project" value="TreeGrafter"/>
</dbReference>
<dbReference type="SMART" id="SM00481">
    <property type="entry name" value="POLIIIAc"/>
    <property type="match status" value="1"/>
</dbReference>